<name>A0ABS8G3D9_9ALTE</name>
<dbReference type="InterPro" id="IPR008920">
    <property type="entry name" value="TF_FadR/GntR_C"/>
</dbReference>
<dbReference type="SMART" id="SM00895">
    <property type="entry name" value="FCD"/>
    <property type="match status" value="1"/>
</dbReference>
<dbReference type="PANTHER" id="PTHR43537:SF41">
    <property type="entry name" value="TRANSCRIPTIONAL REGULATORY PROTEIN"/>
    <property type="match status" value="1"/>
</dbReference>
<comment type="caution">
    <text evidence="5">The sequence shown here is derived from an EMBL/GenBank/DDBJ whole genome shotgun (WGS) entry which is preliminary data.</text>
</comment>
<dbReference type="SUPFAM" id="SSF48008">
    <property type="entry name" value="GntR ligand-binding domain-like"/>
    <property type="match status" value="1"/>
</dbReference>
<evidence type="ECO:0000313" key="5">
    <source>
        <dbReference type="EMBL" id="MCC2615004.1"/>
    </source>
</evidence>
<dbReference type="Proteomes" id="UP001520878">
    <property type="component" value="Unassembled WGS sequence"/>
</dbReference>
<dbReference type="PROSITE" id="PS50949">
    <property type="entry name" value="HTH_GNTR"/>
    <property type="match status" value="1"/>
</dbReference>
<dbReference type="InterPro" id="IPR036388">
    <property type="entry name" value="WH-like_DNA-bd_sf"/>
</dbReference>
<dbReference type="Pfam" id="PF07729">
    <property type="entry name" value="FCD"/>
    <property type="match status" value="1"/>
</dbReference>
<dbReference type="InterPro" id="IPR000524">
    <property type="entry name" value="Tscrpt_reg_HTH_GntR"/>
</dbReference>
<dbReference type="PRINTS" id="PR00035">
    <property type="entry name" value="HTHGNTR"/>
</dbReference>
<dbReference type="Gene3D" id="1.10.10.10">
    <property type="entry name" value="Winged helix-like DNA-binding domain superfamily/Winged helix DNA-binding domain"/>
    <property type="match status" value="1"/>
</dbReference>
<feature type="domain" description="HTH gntR-type" evidence="4">
    <location>
        <begin position="6"/>
        <end position="73"/>
    </location>
</feature>
<accession>A0ABS8G3D9</accession>
<dbReference type="RefSeq" id="WP_229156917.1">
    <property type="nucleotide sequence ID" value="NZ_JAJEWP010000001.1"/>
</dbReference>
<dbReference type="PANTHER" id="PTHR43537">
    <property type="entry name" value="TRANSCRIPTIONAL REGULATOR, GNTR FAMILY"/>
    <property type="match status" value="1"/>
</dbReference>
<reference evidence="5 6" key="1">
    <citation type="submission" date="2021-10" db="EMBL/GenBank/DDBJ databases">
        <title>Draft genome of Aestuariibacter halophilus JC2043.</title>
        <authorList>
            <person name="Emsley S.A."/>
            <person name="Pfannmuller K.M."/>
            <person name="Ushijima B."/>
            <person name="Saw J.H."/>
            <person name="Videau P."/>
        </authorList>
    </citation>
    <scope>NUCLEOTIDE SEQUENCE [LARGE SCALE GENOMIC DNA]</scope>
    <source>
        <strain evidence="5 6">JC2043</strain>
    </source>
</reference>
<dbReference type="SMART" id="SM00345">
    <property type="entry name" value="HTH_GNTR"/>
    <property type="match status" value="1"/>
</dbReference>
<keyword evidence="6" id="KW-1185">Reference proteome</keyword>
<dbReference type="Pfam" id="PF00392">
    <property type="entry name" value="GntR"/>
    <property type="match status" value="1"/>
</dbReference>
<dbReference type="EMBL" id="JAJEWP010000001">
    <property type="protein sequence ID" value="MCC2615004.1"/>
    <property type="molecule type" value="Genomic_DNA"/>
</dbReference>
<dbReference type="CDD" id="cd07377">
    <property type="entry name" value="WHTH_GntR"/>
    <property type="match status" value="1"/>
</dbReference>
<evidence type="ECO:0000259" key="4">
    <source>
        <dbReference type="PROSITE" id="PS50949"/>
    </source>
</evidence>
<evidence type="ECO:0000256" key="2">
    <source>
        <dbReference type="ARBA" id="ARBA00023125"/>
    </source>
</evidence>
<keyword evidence="3" id="KW-0804">Transcription</keyword>
<evidence type="ECO:0000256" key="1">
    <source>
        <dbReference type="ARBA" id="ARBA00023015"/>
    </source>
</evidence>
<protein>
    <submittedName>
        <fullName evidence="5">GntR family transcriptional regulator</fullName>
    </submittedName>
</protein>
<keyword evidence="2" id="KW-0238">DNA-binding</keyword>
<evidence type="ECO:0000313" key="6">
    <source>
        <dbReference type="Proteomes" id="UP001520878"/>
    </source>
</evidence>
<sequence length="222" mass="24575">MAIQHKTRTQLVVEAIRERILKGEIAPGEPLRQAALAEALEVSRIPVREALVQLEAEGLVQFEAHKGATVSELSLEQIDEAFELRALLEAELLRRSIGHLNADDFARAEALMADMDAALSKGDMITATGELNIAFHNVLYARAERPQTQELVDALNKNCQRFVRLHISLAGGLDIASNEHKELLTLCKAGEKTKAVNFLKRHILGARDDIKAFLSKQEQQLA</sequence>
<evidence type="ECO:0000256" key="3">
    <source>
        <dbReference type="ARBA" id="ARBA00023163"/>
    </source>
</evidence>
<gene>
    <name evidence="5" type="ORF">LJ739_01955</name>
</gene>
<keyword evidence="1" id="KW-0805">Transcription regulation</keyword>
<organism evidence="5 6">
    <name type="scientific">Fluctibacter halophilus</name>
    <dbReference type="NCBI Taxonomy" id="226011"/>
    <lineage>
        <taxon>Bacteria</taxon>
        <taxon>Pseudomonadati</taxon>
        <taxon>Pseudomonadota</taxon>
        <taxon>Gammaproteobacteria</taxon>
        <taxon>Alteromonadales</taxon>
        <taxon>Alteromonadaceae</taxon>
        <taxon>Fluctibacter</taxon>
    </lineage>
</organism>
<proteinExistence type="predicted"/>
<dbReference type="InterPro" id="IPR011711">
    <property type="entry name" value="GntR_C"/>
</dbReference>
<dbReference type="InterPro" id="IPR036390">
    <property type="entry name" value="WH_DNA-bd_sf"/>
</dbReference>
<dbReference type="Gene3D" id="1.20.120.530">
    <property type="entry name" value="GntR ligand-binding domain-like"/>
    <property type="match status" value="1"/>
</dbReference>
<dbReference type="SUPFAM" id="SSF46785">
    <property type="entry name" value="Winged helix' DNA-binding domain"/>
    <property type="match status" value="1"/>
</dbReference>